<dbReference type="SUPFAM" id="SSF111278">
    <property type="entry name" value="SSo0622-like"/>
    <property type="match status" value="1"/>
</dbReference>
<keyword evidence="5" id="KW-0949">S-adenosyl-L-methionine</keyword>
<dbReference type="EMBL" id="JAFJYH010000315">
    <property type="protein sequence ID" value="KAG4413428.1"/>
    <property type="molecule type" value="Genomic_DNA"/>
</dbReference>
<accession>A0A8H7W5V0</accession>
<keyword evidence="3" id="KW-0489">Methyltransferase</keyword>
<evidence type="ECO:0000256" key="4">
    <source>
        <dbReference type="ARBA" id="ARBA00022679"/>
    </source>
</evidence>
<evidence type="ECO:0000256" key="3">
    <source>
        <dbReference type="ARBA" id="ARBA00022603"/>
    </source>
</evidence>
<evidence type="ECO:0000313" key="12">
    <source>
        <dbReference type="Proteomes" id="UP000664132"/>
    </source>
</evidence>
<proteinExistence type="inferred from homology"/>
<feature type="compositionally biased region" description="Basic and acidic residues" evidence="9">
    <location>
        <begin position="198"/>
        <end position="224"/>
    </location>
</feature>
<sequence>MPSPPAVTPPPSFLLKKTRILQQLSVPISEYDDLSPKGSVDVGIRDLIDEINGLEGCVTTSSCAGRILHVLTASLQQAQIVLSAALQAGFRESGALNLTSSTTEPPTPMVGIRSMGLALESVIGFENEGREICMVPEWQLKHLVEVSNQRFVENTKRIERFRTLLVEMSVSGAGLVREVRKGEDGGEWEHAVVRRERKKAEGLRRAEELRKAKESDGGLQHAEEVPDLNALDQNL</sequence>
<dbReference type="GO" id="GO:0008033">
    <property type="term" value="P:tRNA processing"/>
    <property type="evidence" value="ECO:0007669"/>
    <property type="project" value="UniProtKB-KW"/>
</dbReference>
<evidence type="ECO:0000256" key="7">
    <source>
        <dbReference type="ARBA" id="ARBA00030554"/>
    </source>
</evidence>
<evidence type="ECO:0000256" key="8">
    <source>
        <dbReference type="ARBA" id="ARBA00049202"/>
    </source>
</evidence>
<keyword evidence="12" id="KW-1185">Reference proteome</keyword>
<gene>
    <name evidence="11" type="ORF">IFR04_013452</name>
</gene>
<dbReference type="GO" id="GO:0008168">
    <property type="term" value="F:methyltransferase activity"/>
    <property type="evidence" value="ECO:0007669"/>
    <property type="project" value="UniProtKB-KW"/>
</dbReference>
<comment type="caution">
    <text evidence="11">The sequence shown here is derived from an EMBL/GenBank/DDBJ whole genome shotgun (WGS) entry which is preliminary data.</text>
</comment>
<evidence type="ECO:0000256" key="6">
    <source>
        <dbReference type="ARBA" id="ARBA00022694"/>
    </source>
</evidence>
<reference evidence="11" key="1">
    <citation type="submission" date="2021-02" db="EMBL/GenBank/DDBJ databases">
        <title>Genome sequence Cadophora malorum strain M34.</title>
        <authorList>
            <person name="Stefanovic E."/>
            <person name="Vu D."/>
            <person name="Scully C."/>
            <person name="Dijksterhuis J."/>
            <person name="Roader J."/>
            <person name="Houbraken J."/>
        </authorList>
    </citation>
    <scope>NUCLEOTIDE SEQUENCE</scope>
    <source>
        <strain evidence="11">M34</strain>
    </source>
</reference>
<dbReference type="Pfam" id="PF02676">
    <property type="entry name" value="TYW3"/>
    <property type="match status" value="1"/>
</dbReference>
<evidence type="ECO:0000256" key="2">
    <source>
        <dbReference type="ARBA" id="ARBA00012750"/>
    </source>
</evidence>
<dbReference type="EC" id="2.1.1.282" evidence="2"/>
<name>A0A8H7W5V0_9HELO</name>
<evidence type="ECO:0000313" key="11">
    <source>
        <dbReference type="EMBL" id="KAG4413428.1"/>
    </source>
</evidence>
<evidence type="ECO:0000256" key="9">
    <source>
        <dbReference type="SAM" id="MobiDB-lite"/>
    </source>
</evidence>
<evidence type="ECO:0000256" key="5">
    <source>
        <dbReference type="ARBA" id="ARBA00022691"/>
    </source>
</evidence>
<dbReference type="PANTHER" id="PTHR48418">
    <property type="entry name" value="TRNA WYBUTOSINE-SYNTHESIZING PROTEIN 3"/>
    <property type="match status" value="1"/>
</dbReference>
<dbReference type="Gene3D" id="3.30.1960.10">
    <property type="entry name" value="tRNA wybutosine-synthesizing-like"/>
    <property type="match status" value="2"/>
</dbReference>
<comment type="similarity">
    <text evidence="1">Belongs to the TYW3 family.</text>
</comment>
<keyword evidence="6" id="KW-0819">tRNA processing</keyword>
<keyword evidence="4" id="KW-0808">Transferase</keyword>
<dbReference type="PANTHER" id="PTHR48418:SF1">
    <property type="entry name" value="TRNA WYBUTOSINE-SYNTHESIZING PROTEIN 3"/>
    <property type="match status" value="1"/>
</dbReference>
<dbReference type="OrthoDB" id="263283at2759"/>
<protein>
    <recommendedName>
        <fullName evidence="2">tRNA(Phe) 7-[(3-amino-3-carboxypropyl)-4-demethylwyosine(37)-N(4)]-methyltransferase</fullName>
        <ecNumber evidence="2">2.1.1.282</ecNumber>
    </recommendedName>
    <alternativeName>
        <fullName evidence="7">tRNA(Phe) 7-((3-amino-3-carboxypropyl)-4-demethylwyosine(37)-N(4))-methyltransferase</fullName>
    </alternativeName>
</protein>
<comment type="catalytic activity">
    <reaction evidence="8">
        <text>4-demethyl-7-[(3S)-3-amino-3-carboxypropyl]wyosine(37) in tRNA(Phe) + S-adenosyl-L-methionine = 7-[(3S)-3-amino-3-carboxypropyl]wyosine(37) in tRNA(Phe) + S-adenosyl-L-homocysteine + H(+)</text>
        <dbReference type="Rhea" id="RHEA:36635"/>
        <dbReference type="Rhea" id="RHEA-COMP:10378"/>
        <dbReference type="Rhea" id="RHEA-COMP:10379"/>
        <dbReference type="ChEBI" id="CHEBI:15378"/>
        <dbReference type="ChEBI" id="CHEBI:57856"/>
        <dbReference type="ChEBI" id="CHEBI:59789"/>
        <dbReference type="ChEBI" id="CHEBI:73543"/>
        <dbReference type="ChEBI" id="CHEBI:73550"/>
        <dbReference type="EC" id="2.1.1.282"/>
    </reaction>
</comment>
<dbReference type="AlphaFoldDB" id="A0A8H7W5V0"/>
<feature type="domain" description="tRNA wybutosine-synthesizing protein" evidence="10">
    <location>
        <begin position="67"/>
        <end position="165"/>
    </location>
</feature>
<evidence type="ECO:0000256" key="1">
    <source>
        <dbReference type="ARBA" id="ARBA00008569"/>
    </source>
</evidence>
<evidence type="ECO:0000259" key="10">
    <source>
        <dbReference type="Pfam" id="PF02676"/>
    </source>
</evidence>
<organism evidence="11 12">
    <name type="scientific">Cadophora malorum</name>
    <dbReference type="NCBI Taxonomy" id="108018"/>
    <lineage>
        <taxon>Eukaryota</taxon>
        <taxon>Fungi</taxon>
        <taxon>Dikarya</taxon>
        <taxon>Ascomycota</taxon>
        <taxon>Pezizomycotina</taxon>
        <taxon>Leotiomycetes</taxon>
        <taxon>Helotiales</taxon>
        <taxon>Ploettnerulaceae</taxon>
        <taxon>Cadophora</taxon>
    </lineage>
</organism>
<dbReference type="InterPro" id="IPR003827">
    <property type="entry name" value="tRNA_yW-synthesising"/>
</dbReference>
<feature type="region of interest" description="Disordered" evidence="9">
    <location>
        <begin position="198"/>
        <end position="235"/>
    </location>
</feature>
<dbReference type="Proteomes" id="UP000664132">
    <property type="component" value="Unassembled WGS sequence"/>
</dbReference>
<dbReference type="GO" id="GO:0032259">
    <property type="term" value="P:methylation"/>
    <property type="evidence" value="ECO:0007669"/>
    <property type="project" value="UniProtKB-KW"/>
</dbReference>
<dbReference type="InterPro" id="IPR036602">
    <property type="entry name" value="tRNA_yW-synthesising-like_sf"/>
</dbReference>